<keyword evidence="12" id="KW-0784">Thiamine biosynthesis</keyword>
<evidence type="ECO:0000256" key="4">
    <source>
        <dbReference type="ARBA" id="ARBA00004868"/>
    </source>
</evidence>
<sequence length="559" mass="59233">MYSHFPSWHLSGTCRELTTSSLFLCDHLDYRYHQIMTIDFSLYLVTGRELLPPGKEYLESLEEALQGGVTVVQIREKRSDTLEFLEIARESKILCAKYKVPLIINDRIDIALAIQADGVHLGQTDMPVHVAKTLLPVGTVIGVSCNDPDHVKKAIEDEVDYIGIGAVWSTTTKKLASPVVGVRGVGSLLQALDGTNIKAVAIGGINSTNALRTLHGSVSISGHRLDGIAVVSDIVASSAPRSAAQRLRNILDVWIHHFDVQSRVTPVYDVGTIKNGVVELMRLIRDKSPLIHQITNVVVTNQSANATLALGASPIMATASEEMHDLSRIPGGLLINFGTITNKGGMILAGQYANEAQKPVVFDPVGVGATQFRKTTASELLNAWQASVIKGNAGEMASLANSNEVQAKGVDSVGSGFADPASFIREIAKKERCVAVMTGPTDWVSDGVTVVKLENGNKMLGDITGSGCIVGTCVATFCAGASLMAAAPGTSPGPELAKLVRGNMLIGAVGGVLALTVAAECAAERSDVHGSGTFLPALIDELYNLKPETLLSRAKVQVL</sequence>
<dbReference type="GeneID" id="64598009"/>
<dbReference type="NCBIfam" id="TIGR00693">
    <property type="entry name" value="thiE"/>
    <property type="match status" value="1"/>
</dbReference>
<comment type="catalytic activity">
    <reaction evidence="15">
        <text>2-[(2R,5Z)-2-carboxy-4-methylthiazol-5(2H)-ylidene]ethyl phosphate + 4-amino-2-methyl-5-(diphosphooxymethyl)pyrimidine + 2 H(+) = thiamine phosphate + CO2 + diphosphate</text>
        <dbReference type="Rhea" id="RHEA:47844"/>
        <dbReference type="ChEBI" id="CHEBI:15378"/>
        <dbReference type="ChEBI" id="CHEBI:16526"/>
        <dbReference type="ChEBI" id="CHEBI:33019"/>
        <dbReference type="ChEBI" id="CHEBI:37575"/>
        <dbReference type="ChEBI" id="CHEBI:57841"/>
        <dbReference type="ChEBI" id="CHEBI:62899"/>
        <dbReference type="EC" id="2.5.1.3"/>
    </reaction>
</comment>
<evidence type="ECO:0000256" key="12">
    <source>
        <dbReference type="ARBA" id="ARBA00022977"/>
    </source>
</evidence>
<comment type="similarity">
    <text evidence="17">In the N-terminal section; belongs to the thiamine-phosphate synthase family.</text>
</comment>
<keyword evidence="8" id="KW-0547">Nucleotide-binding</keyword>
<comment type="catalytic activity">
    <reaction evidence="14">
        <text>2-(2-carboxy-4-methylthiazol-5-yl)ethyl phosphate + 4-amino-2-methyl-5-(diphosphooxymethyl)pyrimidine + 2 H(+) = thiamine phosphate + CO2 + diphosphate</text>
        <dbReference type="Rhea" id="RHEA:47848"/>
        <dbReference type="ChEBI" id="CHEBI:15378"/>
        <dbReference type="ChEBI" id="CHEBI:16526"/>
        <dbReference type="ChEBI" id="CHEBI:33019"/>
        <dbReference type="ChEBI" id="CHEBI:37575"/>
        <dbReference type="ChEBI" id="CHEBI:57841"/>
        <dbReference type="ChEBI" id="CHEBI:62890"/>
        <dbReference type="EC" id="2.5.1.3"/>
    </reaction>
</comment>
<dbReference type="FunFam" id="3.20.20.70:FF:000104">
    <property type="entry name" value="Thiamine biosynthetic bifunctional enzyme"/>
    <property type="match status" value="1"/>
</dbReference>
<evidence type="ECO:0000256" key="14">
    <source>
        <dbReference type="ARBA" id="ARBA00047851"/>
    </source>
</evidence>
<keyword evidence="6" id="KW-0808">Transferase</keyword>
<dbReference type="GO" id="GO:0009228">
    <property type="term" value="P:thiamine biosynthetic process"/>
    <property type="evidence" value="ECO:0007669"/>
    <property type="project" value="UniProtKB-KW"/>
</dbReference>
<accession>A0A9P7ACY3</accession>
<dbReference type="OrthoDB" id="4994at2759"/>
<dbReference type="InterPro" id="IPR013785">
    <property type="entry name" value="Aldolase_TIM"/>
</dbReference>
<evidence type="ECO:0000256" key="1">
    <source>
        <dbReference type="ARBA" id="ARBA00001771"/>
    </source>
</evidence>
<comment type="caution">
    <text evidence="19">The sequence shown here is derived from an EMBL/GenBank/DDBJ whole genome shotgun (WGS) entry which is preliminary data.</text>
</comment>
<dbReference type="AlphaFoldDB" id="A0A9P7ACY3"/>
<comment type="function">
    <text evidence="3">Condenses 4-methyl-5-(beta-hydroxyethyl)thiazole monophosphate (THZ-P) and 2-methyl-4-amino-5-hydroxymethyl pyrimidine pyrophosphate (HMP-PP) to form thiamine monophosphate (TMP).</text>
</comment>
<dbReference type="PRINTS" id="PR01099">
    <property type="entry name" value="HYETHTZKNASE"/>
</dbReference>
<dbReference type="EMBL" id="JABBWE010000088">
    <property type="protein sequence ID" value="KAG1786787.1"/>
    <property type="molecule type" value="Genomic_DNA"/>
</dbReference>
<comment type="pathway">
    <text evidence="5">Cofactor biosynthesis; thiamine diphosphate biosynthesis; thiamine phosphate from 4-amino-2-methyl-5-diphosphomethylpyrimidine and 4-methyl-5-(2-phosphoethyl)-thiazole: step 1/1.</text>
</comment>
<evidence type="ECO:0000256" key="17">
    <source>
        <dbReference type="ARBA" id="ARBA00061283"/>
    </source>
</evidence>
<evidence type="ECO:0000256" key="9">
    <source>
        <dbReference type="ARBA" id="ARBA00022777"/>
    </source>
</evidence>
<dbReference type="GO" id="GO:0005737">
    <property type="term" value="C:cytoplasm"/>
    <property type="evidence" value="ECO:0007669"/>
    <property type="project" value="TreeGrafter"/>
</dbReference>
<dbReference type="InterPro" id="IPR034291">
    <property type="entry name" value="TMP_synthase"/>
</dbReference>
<evidence type="ECO:0000256" key="13">
    <source>
        <dbReference type="ARBA" id="ARBA00047334"/>
    </source>
</evidence>
<keyword evidence="7" id="KW-0479">Metal-binding</keyword>
<name>A0A9P7ACY3_9AGAM</name>
<dbReference type="InterPro" id="IPR029056">
    <property type="entry name" value="Ribokinase-like"/>
</dbReference>
<organism evidence="19 20">
    <name type="scientific">Suillus plorans</name>
    <dbReference type="NCBI Taxonomy" id="116603"/>
    <lineage>
        <taxon>Eukaryota</taxon>
        <taxon>Fungi</taxon>
        <taxon>Dikarya</taxon>
        <taxon>Basidiomycota</taxon>
        <taxon>Agaricomycotina</taxon>
        <taxon>Agaricomycetes</taxon>
        <taxon>Agaricomycetidae</taxon>
        <taxon>Boletales</taxon>
        <taxon>Suillineae</taxon>
        <taxon>Suillaceae</taxon>
        <taxon>Suillus</taxon>
    </lineage>
</organism>
<keyword evidence="10" id="KW-0067">ATP-binding</keyword>
<dbReference type="CDD" id="cd00564">
    <property type="entry name" value="TMP_TenI"/>
    <property type="match status" value="1"/>
</dbReference>
<protein>
    <submittedName>
        <fullName evidence="19">Hydroxyethylthiazole kinase family-domain-containing protein</fullName>
    </submittedName>
</protein>
<dbReference type="PANTHER" id="PTHR20857">
    <property type="entry name" value="THIAMINE-PHOSPHATE PYROPHOSPHORYLASE"/>
    <property type="match status" value="1"/>
</dbReference>
<dbReference type="SUPFAM" id="SSF53613">
    <property type="entry name" value="Ribokinase-like"/>
    <property type="match status" value="1"/>
</dbReference>
<comment type="catalytic activity">
    <reaction evidence="13">
        <text>4-methyl-5-(2-phosphooxyethyl)-thiazole + 4-amino-2-methyl-5-(diphosphooxymethyl)pyrimidine + H(+) = thiamine phosphate + diphosphate</text>
        <dbReference type="Rhea" id="RHEA:22328"/>
        <dbReference type="ChEBI" id="CHEBI:15378"/>
        <dbReference type="ChEBI" id="CHEBI:33019"/>
        <dbReference type="ChEBI" id="CHEBI:37575"/>
        <dbReference type="ChEBI" id="CHEBI:57841"/>
        <dbReference type="ChEBI" id="CHEBI:58296"/>
        <dbReference type="EC" id="2.5.1.3"/>
    </reaction>
</comment>
<reference evidence="19" key="1">
    <citation type="journal article" date="2020" name="New Phytol.">
        <title>Comparative genomics reveals dynamic genome evolution in host specialist ectomycorrhizal fungi.</title>
        <authorList>
            <person name="Lofgren L.A."/>
            <person name="Nguyen N.H."/>
            <person name="Vilgalys R."/>
            <person name="Ruytinx J."/>
            <person name="Liao H.L."/>
            <person name="Branco S."/>
            <person name="Kuo A."/>
            <person name="LaButti K."/>
            <person name="Lipzen A."/>
            <person name="Andreopoulos W."/>
            <person name="Pangilinan J."/>
            <person name="Riley R."/>
            <person name="Hundley H."/>
            <person name="Na H."/>
            <person name="Barry K."/>
            <person name="Grigoriev I.V."/>
            <person name="Stajich J.E."/>
            <person name="Kennedy P.G."/>
        </authorList>
    </citation>
    <scope>NUCLEOTIDE SEQUENCE</scope>
    <source>
        <strain evidence="19">S12</strain>
    </source>
</reference>
<evidence type="ECO:0000313" key="19">
    <source>
        <dbReference type="EMBL" id="KAG1786787.1"/>
    </source>
</evidence>
<keyword evidence="20" id="KW-1185">Reference proteome</keyword>
<evidence type="ECO:0000256" key="10">
    <source>
        <dbReference type="ARBA" id="ARBA00022840"/>
    </source>
</evidence>
<comment type="cofactor">
    <cofactor evidence="2">
        <name>Mg(2+)</name>
        <dbReference type="ChEBI" id="CHEBI:18420"/>
    </cofactor>
</comment>
<dbReference type="GO" id="GO:0004789">
    <property type="term" value="F:thiamine-phosphate diphosphorylase activity"/>
    <property type="evidence" value="ECO:0007669"/>
    <property type="project" value="UniProtKB-EC"/>
</dbReference>
<keyword evidence="11" id="KW-0460">Magnesium</keyword>
<proteinExistence type="inferred from homology"/>
<dbReference type="CDD" id="cd01170">
    <property type="entry name" value="THZ_kinase"/>
    <property type="match status" value="1"/>
</dbReference>
<dbReference type="GO" id="GO:0000287">
    <property type="term" value="F:magnesium ion binding"/>
    <property type="evidence" value="ECO:0007669"/>
    <property type="project" value="InterPro"/>
</dbReference>
<evidence type="ECO:0000256" key="16">
    <source>
        <dbReference type="ARBA" id="ARBA00061146"/>
    </source>
</evidence>
<evidence type="ECO:0000256" key="8">
    <source>
        <dbReference type="ARBA" id="ARBA00022741"/>
    </source>
</evidence>
<evidence type="ECO:0000256" key="11">
    <source>
        <dbReference type="ARBA" id="ARBA00022842"/>
    </source>
</evidence>
<keyword evidence="9 19" id="KW-0418">Kinase</keyword>
<dbReference type="PANTHER" id="PTHR20857:SF23">
    <property type="entry name" value="THIAMINE BIOSYNTHETIC BIFUNCTIONAL ENZYME"/>
    <property type="match status" value="1"/>
</dbReference>
<evidence type="ECO:0000256" key="2">
    <source>
        <dbReference type="ARBA" id="ARBA00001946"/>
    </source>
</evidence>
<dbReference type="GO" id="GO:0005524">
    <property type="term" value="F:ATP binding"/>
    <property type="evidence" value="ECO:0007669"/>
    <property type="project" value="UniProtKB-KW"/>
</dbReference>
<comment type="similarity">
    <text evidence="16">In the C-terminal section; belongs to the Thz kinase family.</text>
</comment>
<evidence type="ECO:0000256" key="3">
    <source>
        <dbReference type="ARBA" id="ARBA00003814"/>
    </source>
</evidence>
<evidence type="ECO:0000256" key="5">
    <source>
        <dbReference type="ARBA" id="ARBA00005165"/>
    </source>
</evidence>
<dbReference type="InterPro" id="IPR000417">
    <property type="entry name" value="Hyethyz_kinase"/>
</dbReference>
<dbReference type="Gene3D" id="3.40.1190.20">
    <property type="match status" value="1"/>
</dbReference>
<evidence type="ECO:0000256" key="7">
    <source>
        <dbReference type="ARBA" id="ARBA00022723"/>
    </source>
</evidence>
<dbReference type="HAMAP" id="MF_00228">
    <property type="entry name" value="Thz_kinase"/>
    <property type="match status" value="1"/>
</dbReference>
<feature type="domain" description="Thiamine phosphate synthase/TenI" evidence="18">
    <location>
        <begin position="42"/>
        <end position="234"/>
    </location>
</feature>
<dbReference type="NCBIfam" id="TIGR00694">
    <property type="entry name" value="thiM"/>
    <property type="match status" value="1"/>
</dbReference>
<dbReference type="NCBIfam" id="NF006830">
    <property type="entry name" value="PRK09355.1"/>
    <property type="match status" value="1"/>
</dbReference>
<dbReference type="Pfam" id="PF02581">
    <property type="entry name" value="TMP-TENI"/>
    <property type="match status" value="1"/>
</dbReference>
<evidence type="ECO:0000259" key="18">
    <source>
        <dbReference type="Pfam" id="PF02581"/>
    </source>
</evidence>
<dbReference type="RefSeq" id="XP_041154196.1">
    <property type="nucleotide sequence ID" value="XM_041304245.1"/>
</dbReference>
<comment type="pathway">
    <text evidence="4">Cofactor biosynthesis; thiamine diphosphate biosynthesis; 4-methyl-5-(2-phosphoethyl)-thiazole from 5-(2-hydroxyethyl)-4-methylthiazole: step 1/1.</text>
</comment>
<dbReference type="Gene3D" id="3.20.20.70">
    <property type="entry name" value="Aldolase class I"/>
    <property type="match status" value="1"/>
</dbReference>
<gene>
    <name evidence="19" type="ORF">HD556DRAFT_1413502</name>
</gene>
<dbReference type="HAMAP" id="MF_00097">
    <property type="entry name" value="TMP_synthase"/>
    <property type="match status" value="1"/>
</dbReference>
<dbReference type="GO" id="GO:0004417">
    <property type="term" value="F:hydroxyethylthiazole kinase activity"/>
    <property type="evidence" value="ECO:0007669"/>
    <property type="project" value="UniProtKB-EC"/>
</dbReference>
<evidence type="ECO:0000256" key="6">
    <source>
        <dbReference type="ARBA" id="ARBA00022679"/>
    </source>
</evidence>
<dbReference type="SUPFAM" id="SSF51391">
    <property type="entry name" value="Thiamin phosphate synthase"/>
    <property type="match status" value="1"/>
</dbReference>
<evidence type="ECO:0000313" key="20">
    <source>
        <dbReference type="Proteomes" id="UP000719766"/>
    </source>
</evidence>
<dbReference type="Proteomes" id="UP000719766">
    <property type="component" value="Unassembled WGS sequence"/>
</dbReference>
<dbReference type="Pfam" id="PF02110">
    <property type="entry name" value="HK"/>
    <property type="match status" value="1"/>
</dbReference>
<dbReference type="InterPro" id="IPR036206">
    <property type="entry name" value="ThiamineP_synth_sf"/>
</dbReference>
<evidence type="ECO:0000256" key="15">
    <source>
        <dbReference type="ARBA" id="ARBA00047883"/>
    </source>
</evidence>
<dbReference type="InterPro" id="IPR022998">
    <property type="entry name" value="ThiamineP_synth_TenI"/>
</dbReference>
<comment type="catalytic activity">
    <reaction evidence="1">
        <text>5-(2-hydroxyethyl)-4-methylthiazole + ATP = 4-methyl-5-(2-phosphooxyethyl)-thiazole + ADP + H(+)</text>
        <dbReference type="Rhea" id="RHEA:24212"/>
        <dbReference type="ChEBI" id="CHEBI:15378"/>
        <dbReference type="ChEBI" id="CHEBI:17957"/>
        <dbReference type="ChEBI" id="CHEBI:30616"/>
        <dbReference type="ChEBI" id="CHEBI:58296"/>
        <dbReference type="ChEBI" id="CHEBI:456216"/>
        <dbReference type="EC" id="2.7.1.50"/>
    </reaction>
</comment>